<evidence type="ECO:0000256" key="1">
    <source>
        <dbReference type="SAM" id="MobiDB-lite"/>
    </source>
</evidence>
<feature type="compositionally biased region" description="Polar residues" evidence="1">
    <location>
        <begin position="142"/>
        <end position="185"/>
    </location>
</feature>
<dbReference type="WBParaSite" id="TCLT_0000033901-mRNA-1">
    <property type="protein sequence ID" value="TCLT_0000033901-mRNA-1"/>
    <property type="gene ID" value="TCLT_0000033901"/>
</dbReference>
<feature type="region of interest" description="Disordered" evidence="1">
    <location>
        <begin position="141"/>
        <end position="185"/>
    </location>
</feature>
<evidence type="ECO:0000313" key="4">
    <source>
        <dbReference type="WBParaSite" id="TCLT_0000033901-mRNA-1"/>
    </source>
</evidence>
<feature type="compositionally biased region" description="Polar residues" evidence="1">
    <location>
        <begin position="32"/>
        <end position="47"/>
    </location>
</feature>
<feature type="compositionally biased region" description="Low complexity" evidence="1">
    <location>
        <begin position="1"/>
        <end position="16"/>
    </location>
</feature>
<keyword evidence="3" id="KW-1185">Reference proteome</keyword>
<accession>A0A0N5CJW8</accession>
<gene>
    <name evidence="2" type="ORF">TCLT_LOCUS340</name>
</gene>
<reference evidence="4" key="1">
    <citation type="submission" date="2017-02" db="UniProtKB">
        <authorList>
            <consortium name="WormBaseParasite"/>
        </authorList>
    </citation>
    <scope>IDENTIFICATION</scope>
</reference>
<dbReference type="Proteomes" id="UP000276776">
    <property type="component" value="Unassembled WGS sequence"/>
</dbReference>
<name>A0A0N5CJW8_THECL</name>
<proteinExistence type="predicted"/>
<evidence type="ECO:0000313" key="2">
    <source>
        <dbReference type="EMBL" id="VDM95271.1"/>
    </source>
</evidence>
<dbReference type="AlphaFoldDB" id="A0A0N5CJW8"/>
<protein>
    <submittedName>
        <fullName evidence="4">PAM2 domain-containing protein</fullName>
    </submittedName>
</protein>
<evidence type="ECO:0000313" key="3">
    <source>
        <dbReference type="Proteomes" id="UP000276776"/>
    </source>
</evidence>
<feature type="compositionally biased region" description="Polar residues" evidence="1">
    <location>
        <begin position="460"/>
        <end position="476"/>
    </location>
</feature>
<feature type="region of interest" description="Disordered" evidence="1">
    <location>
        <begin position="1"/>
        <end position="56"/>
    </location>
</feature>
<dbReference type="EMBL" id="UYYF01000022">
    <property type="protein sequence ID" value="VDM95271.1"/>
    <property type="molecule type" value="Genomic_DNA"/>
</dbReference>
<feature type="compositionally biased region" description="Basic residues" evidence="1">
    <location>
        <begin position="17"/>
        <end position="29"/>
    </location>
</feature>
<organism evidence="4">
    <name type="scientific">Thelazia callipaeda</name>
    <name type="common">Oriental eyeworm</name>
    <name type="synonym">Parasitic nematode</name>
    <dbReference type="NCBI Taxonomy" id="103827"/>
    <lineage>
        <taxon>Eukaryota</taxon>
        <taxon>Metazoa</taxon>
        <taxon>Ecdysozoa</taxon>
        <taxon>Nematoda</taxon>
        <taxon>Chromadorea</taxon>
        <taxon>Rhabditida</taxon>
        <taxon>Spirurina</taxon>
        <taxon>Spiruromorpha</taxon>
        <taxon>Thelazioidea</taxon>
        <taxon>Thelaziidae</taxon>
        <taxon>Thelazia</taxon>
    </lineage>
</organism>
<reference evidence="2 3" key="2">
    <citation type="submission" date="2018-11" db="EMBL/GenBank/DDBJ databases">
        <authorList>
            <consortium name="Pathogen Informatics"/>
        </authorList>
    </citation>
    <scope>NUCLEOTIDE SEQUENCE [LARGE SCALE GENOMIC DNA]</scope>
</reference>
<feature type="region of interest" description="Disordered" evidence="1">
    <location>
        <begin position="456"/>
        <end position="476"/>
    </location>
</feature>
<sequence length="476" mass="53373">MNNRNENMNIQNQNQQSRRRRKRHRRPRRFTVCNSSRQQNKTGSSNHGHSHFQTERHFDLKRTLSLNDLTARINGTSLLSESNQLDQSKNQSENFTSSLKRCSSANALLISNDDDKPLTTLKQLDKLSIVGANQKTRRNLSIYKNTNLNEANKSSNNTNDQNMSNDLNQTSQSKPKTNINDSFSPLNDPSVIACGPIVNPESLRDNVPTIDNQNHVRDANLPSSMNLHHHSDVAPDAKNGLEVPVARASILTNAKSPILTHNASYFGQQVPPNSLWLTPSPNQIPRMPSNLPYSLNATQAPFPGIPYPPPNVLMHPSPPNNYLPPNTQSHTLSNDFRFSLLNNCPPPNSNYRICLPPPNIYYLRNRLPVHISYLPPTYNGFPQLPNTQWPSTNNRIPLRPNVNCPPGILNNSTNIPPTLNQRASMPMNSITNCITANLNKSVDINQQNSAMIVSPLHGLNTPTRNLAPTSQRQRQR</sequence>